<reference evidence="1" key="1">
    <citation type="submission" date="2016-12" db="EMBL/GenBank/DDBJ databases">
        <title>The genomes of Aspergillus section Nigri reveals drivers in fungal speciation.</title>
        <authorList>
            <consortium name="DOE Joint Genome Institute"/>
            <person name="Vesth T.C."/>
            <person name="Nybo J."/>
            <person name="Theobald S."/>
            <person name="Brandl J."/>
            <person name="Frisvad J.C."/>
            <person name="Nielsen K.F."/>
            <person name="Lyhne E.K."/>
            <person name="Kogle M.E."/>
            <person name="Kuo A."/>
            <person name="Riley R."/>
            <person name="Clum A."/>
            <person name="Nolan M."/>
            <person name="Lipzen A."/>
            <person name="Salamov A."/>
            <person name="Henrissat B."/>
            <person name="Wiebenga A."/>
            <person name="De vries R.P."/>
            <person name="Grigoriev I.V."/>
            <person name="Mortensen U.H."/>
            <person name="Andersen M.R."/>
            <person name="Baker S.E."/>
        </authorList>
    </citation>
    <scope>NUCLEOTIDE SEQUENCE</scope>
    <source>
        <strain evidence="1">IBT 28561</strain>
    </source>
</reference>
<dbReference type="EMBL" id="MSFM01000003">
    <property type="protein sequence ID" value="PKY06409.1"/>
    <property type="molecule type" value="Genomic_DNA"/>
</dbReference>
<protein>
    <submittedName>
        <fullName evidence="1">Uncharacterized protein</fullName>
    </submittedName>
</protein>
<organism evidence="1 2">
    <name type="scientific">Aspergillus campestris (strain IBT 28561)</name>
    <dbReference type="NCBI Taxonomy" id="1392248"/>
    <lineage>
        <taxon>Eukaryota</taxon>
        <taxon>Fungi</taxon>
        <taxon>Dikarya</taxon>
        <taxon>Ascomycota</taxon>
        <taxon>Pezizomycotina</taxon>
        <taxon>Eurotiomycetes</taxon>
        <taxon>Eurotiomycetidae</taxon>
        <taxon>Eurotiales</taxon>
        <taxon>Aspergillaceae</taxon>
        <taxon>Aspergillus</taxon>
        <taxon>Aspergillus subgen. Circumdati</taxon>
    </lineage>
</organism>
<name>A0A2I1D968_ASPC2</name>
<keyword evidence="2" id="KW-1185">Reference proteome</keyword>
<proteinExistence type="predicted"/>
<dbReference type="AlphaFoldDB" id="A0A2I1D968"/>
<dbReference type="RefSeq" id="XP_024695003.1">
    <property type="nucleotide sequence ID" value="XM_024832558.1"/>
</dbReference>
<dbReference type="Proteomes" id="UP000234254">
    <property type="component" value="Unassembled WGS sequence"/>
</dbReference>
<dbReference type="GeneID" id="36540079"/>
<evidence type="ECO:0000313" key="1">
    <source>
        <dbReference type="EMBL" id="PKY06409.1"/>
    </source>
</evidence>
<evidence type="ECO:0000313" key="2">
    <source>
        <dbReference type="Proteomes" id="UP000234254"/>
    </source>
</evidence>
<sequence length="79" mass="8537">MAPMESTMALQQCYRKTWCCLTFALACRAMVSSCLDALDVDLLGSISPRSSINCLSPKISLSVSAHKSSHMVSLISHTT</sequence>
<accession>A0A2I1D968</accession>
<comment type="caution">
    <text evidence="1">The sequence shown here is derived from an EMBL/GenBank/DDBJ whole genome shotgun (WGS) entry which is preliminary data.</text>
</comment>
<gene>
    <name evidence="1" type="ORF">P168DRAFT_111272</name>
</gene>
<dbReference type="VEuPathDB" id="FungiDB:P168DRAFT_111272"/>